<reference evidence="13 14" key="1">
    <citation type="journal article" date="2019" name="Nat. Ecol. Evol.">
        <title>Megaphylogeny resolves global patterns of mushroom evolution.</title>
        <authorList>
            <person name="Varga T."/>
            <person name="Krizsan K."/>
            <person name="Foldi C."/>
            <person name="Dima B."/>
            <person name="Sanchez-Garcia M."/>
            <person name="Sanchez-Ramirez S."/>
            <person name="Szollosi G.J."/>
            <person name="Szarkandi J.G."/>
            <person name="Papp V."/>
            <person name="Albert L."/>
            <person name="Andreopoulos W."/>
            <person name="Angelini C."/>
            <person name="Antonin V."/>
            <person name="Barry K.W."/>
            <person name="Bougher N.L."/>
            <person name="Buchanan P."/>
            <person name="Buyck B."/>
            <person name="Bense V."/>
            <person name="Catcheside P."/>
            <person name="Chovatia M."/>
            <person name="Cooper J."/>
            <person name="Damon W."/>
            <person name="Desjardin D."/>
            <person name="Finy P."/>
            <person name="Geml J."/>
            <person name="Haridas S."/>
            <person name="Hughes K."/>
            <person name="Justo A."/>
            <person name="Karasinski D."/>
            <person name="Kautmanova I."/>
            <person name="Kiss B."/>
            <person name="Kocsube S."/>
            <person name="Kotiranta H."/>
            <person name="LaButti K.M."/>
            <person name="Lechner B.E."/>
            <person name="Liimatainen K."/>
            <person name="Lipzen A."/>
            <person name="Lukacs Z."/>
            <person name="Mihaltcheva S."/>
            <person name="Morgado L.N."/>
            <person name="Niskanen T."/>
            <person name="Noordeloos M.E."/>
            <person name="Ohm R.A."/>
            <person name="Ortiz-Santana B."/>
            <person name="Ovrebo C."/>
            <person name="Racz N."/>
            <person name="Riley R."/>
            <person name="Savchenko A."/>
            <person name="Shiryaev A."/>
            <person name="Soop K."/>
            <person name="Spirin V."/>
            <person name="Szebenyi C."/>
            <person name="Tomsovsky M."/>
            <person name="Tulloss R.E."/>
            <person name="Uehling J."/>
            <person name="Grigoriev I.V."/>
            <person name="Vagvolgyi C."/>
            <person name="Papp T."/>
            <person name="Martin F.M."/>
            <person name="Miettinen O."/>
            <person name="Hibbett D.S."/>
            <person name="Nagy L.G."/>
        </authorList>
    </citation>
    <scope>NUCLEOTIDE SEQUENCE [LARGE SCALE GENOMIC DNA]</scope>
    <source>
        <strain evidence="13 14">HHB13444</strain>
    </source>
</reference>
<organism evidence="13 14">
    <name type="scientific">Polyporus arcularius HHB13444</name>
    <dbReference type="NCBI Taxonomy" id="1314778"/>
    <lineage>
        <taxon>Eukaryota</taxon>
        <taxon>Fungi</taxon>
        <taxon>Dikarya</taxon>
        <taxon>Basidiomycota</taxon>
        <taxon>Agaricomycotina</taxon>
        <taxon>Agaricomycetes</taxon>
        <taxon>Polyporales</taxon>
        <taxon>Polyporaceae</taxon>
        <taxon>Polyporus</taxon>
    </lineage>
</organism>
<evidence type="ECO:0000313" key="13">
    <source>
        <dbReference type="EMBL" id="TFK83843.1"/>
    </source>
</evidence>
<evidence type="ECO:0000256" key="7">
    <source>
        <dbReference type="ARBA" id="ARBA00038947"/>
    </source>
</evidence>
<gene>
    <name evidence="13" type="ORF">K466DRAFT_665563</name>
</gene>
<comment type="subcellular location">
    <subcellularLocation>
        <location evidence="1">Mitochondrion</location>
    </subcellularLocation>
</comment>
<dbReference type="InterPro" id="IPR006145">
    <property type="entry name" value="PsdUridine_synth_RsuA/RluA"/>
</dbReference>
<proteinExistence type="inferred from homology"/>
<evidence type="ECO:0000256" key="5">
    <source>
        <dbReference type="ARBA" id="ARBA00036927"/>
    </source>
</evidence>
<keyword evidence="14" id="KW-1185">Reference proteome</keyword>
<feature type="domain" description="Pseudouridine synthase RsuA/RluA-like" evidence="12">
    <location>
        <begin position="53"/>
        <end position="234"/>
    </location>
</feature>
<dbReference type="PANTHER" id="PTHR21600:SF81">
    <property type="entry name" value="21S RRNA PSEUDOURIDINE(2819) SYNTHASE"/>
    <property type="match status" value="1"/>
</dbReference>
<dbReference type="EC" id="5.4.99.43" evidence="7"/>
<dbReference type="CDD" id="cd02869">
    <property type="entry name" value="PseudoU_synth_RluA_like"/>
    <property type="match status" value="1"/>
</dbReference>
<dbReference type="GO" id="GO:0005739">
    <property type="term" value="C:mitochondrion"/>
    <property type="evidence" value="ECO:0007669"/>
    <property type="project" value="UniProtKB-SubCell"/>
</dbReference>
<keyword evidence="3" id="KW-0496">Mitochondrion</keyword>
<dbReference type="InterPro" id="IPR020103">
    <property type="entry name" value="PsdUridine_synth_cat_dom_sf"/>
</dbReference>
<comment type="similarity">
    <text evidence="2">Belongs to the pseudouridine synthase RluA family.</text>
</comment>
<evidence type="ECO:0000256" key="3">
    <source>
        <dbReference type="ARBA" id="ARBA00023128"/>
    </source>
</evidence>
<dbReference type="Proteomes" id="UP000308197">
    <property type="component" value="Unassembled WGS sequence"/>
</dbReference>
<evidence type="ECO:0000256" key="10">
    <source>
        <dbReference type="ARBA" id="ARBA00041978"/>
    </source>
</evidence>
<evidence type="ECO:0000256" key="2">
    <source>
        <dbReference type="ARBA" id="ARBA00010876"/>
    </source>
</evidence>
<dbReference type="AlphaFoldDB" id="A0A5C3PDA0"/>
<evidence type="ECO:0000256" key="11">
    <source>
        <dbReference type="ARBA" id="ARBA00042700"/>
    </source>
</evidence>
<evidence type="ECO:0000256" key="1">
    <source>
        <dbReference type="ARBA" id="ARBA00004173"/>
    </source>
</evidence>
<dbReference type="SUPFAM" id="SSF55120">
    <property type="entry name" value="Pseudouridine synthase"/>
    <property type="match status" value="1"/>
</dbReference>
<keyword evidence="4" id="KW-0413">Isomerase</keyword>
<evidence type="ECO:0000256" key="8">
    <source>
        <dbReference type="ARBA" id="ARBA00040626"/>
    </source>
</evidence>
<dbReference type="InParanoid" id="A0A5C3PDA0"/>
<evidence type="ECO:0000256" key="9">
    <source>
        <dbReference type="ARBA" id="ARBA00041561"/>
    </source>
</evidence>
<dbReference type="PANTHER" id="PTHR21600">
    <property type="entry name" value="MITOCHONDRIAL RNA PSEUDOURIDINE SYNTHASE"/>
    <property type="match status" value="1"/>
</dbReference>
<accession>A0A5C3PDA0</accession>
<dbReference type="InterPro" id="IPR050188">
    <property type="entry name" value="RluA_PseudoU_synthase"/>
</dbReference>
<evidence type="ECO:0000313" key="14">
    <source>
        <dbReference type="Proteomes" id="UP000308197"/>
    </source>
</evidence>
<dbReference type="GO" id="GO:0003723">
    <property type="term" value="F:RNA binding"/>
    <property type="evidence" value="ECO:0007669"/>
    <property type="project" value="InterPro"/>
</dbReference>
<dbReference type="Gene3D" id="3.30.2350.10">
    <property type="entry name" value="Pseudouridine synthase"/>
    <property type="match status" value="1"/>
</dbReference>
<evidence type="ECO:0000256" key="4">
    <source>
        <dbReference type="ARBA" id="ARBA00023235"/>
    </source>
</evidence>
<dbReference type="GO" id="GO:0000455">
    <property type="term" value="P:enzyme-directed rRNA pseudouridine synthesis"/>
    <property type="evidence" value="ECO:0007669"/>
    <property type="project" value="TreeGrafter"/>
</dbReference>
<evidence type="ECO:0000259" key="12">
    <source>
        <dbReference type="Pfam" id="PF00849"/>
    </source>
</evidence>
<dbReference type="Pfam" id="PF00849">
    <property type="entry name" value="PseudoU_synth_2"/>
    <property type="match status" value="1"/>
</dbReference>
<protein>
    <recommendedName>
        <fullName evidence="8">21S rRNA pseudouridine(2819) synthase</fullName>
        <ecNumber evidence="7">5.4.99.43</ecNumber>
    </recommendedName>
    <alternativeName>
        <fullName evidence="10">Pseudouridine synthase 5</fullName>
    </alternativeName>
    <alternativeName>
        <fullName evidence="9">Pseudouridylate synthase PUS5</fullName>
    </alternativeName>
    <alternativeName>
        <fullName evidence="11">Uracil hydrolyase PUS5</fullName>
    </alternativeName>
</protein>
<dbReference type="GO" id="GO:0160143">
    <property type="term" value="F:21S rRNA pseudouridine(2819) synthase activity"/>
    <property type="evidence" value="ECO:0007669"/>
    <property type="project" value="UniProtKB-EC"/>
</dbReference>
<dbReference type="STRING" id="1314778.A0A5C3PDA0"/>
<comment type="catalytic activity">
    <reaction evidence="5">
        <text>uridine(2819) in 21S rRNA = pseudouridine(2819) in 21S rRNA</text>
        <dbReference type="Rhea" id="RHEA:42556"/>
        <dbReference type="Rhea" id="RHEA-COMP:10113"/>
        <dbReference type="Rhea" id="RHEA-COMP:10114"/>
        <dbReference type="ChEBI" id="CHEBI:65314"/>
        <dbReference type="ChEBI" id="CHEBI:65315"/>
        <dbReference type="EC" id="5.4.99.43"/>
    </reaction>
</comment>
<name>A0A5C3PDA0_9APHY</name>
<sequence length="365" mass="40592">MSSYSKSASRLPRAPSRVARYPKQIPYQVRGQGQGPVYSISPQKLLLYADRGLVIVNKPNGMIAQLGDPGHVNSEPNVDTTLFKTFTEDLREYLGLKEPLRTLHRLDKPTTGALALACTKESAKHFSRQISTGEVQKTYLALVCGDASAFKQRHGYIETKLECRDGWVRIPDVTGVYERDRRELPTTRLRGENWTKDAVSEYEVVASSSKAPLSLLRLHLHTGLKHQLRVHLAQHLLTPILGDGLYMDPKSRVLRDIKNKIAVPWGLFLHSSRFSLHRYNPSKFRLTVGAPLPSAFVDLCGKASIPLGRDDILGGVWADDKKVRGSEIVLPEGETVEDAVQKLGGRWFGASPQAEANLLGDLRTL</sequence>
<evidence type="ECO:0000256" key="6">
    <source>
        <dbReference type="ARBA" id="ARBA00037513"/>
    </source>
</evidence>
<comment type="function">
    <text evidence="6">Pseudouridylate synthase responsible for the pseudouridine-2819 formation in mitochondrial 21S rRNA. May modulate the efficiency or the fidelity of the mitochondrial translation machinery.</text>
</comment>
<dbReference type="EMBL" id="ML211361">
    <property type="protein sequence ID" value="TFK83843.1"/>
    <property type="molecule type" value="Genomic_DNA"/>
</dbReference>